<name>A0AAV1RAH3_9ROSI</name>
<dbReference type="AlphaFoldDB" id="A0AAV1RAH3"/>
<feature type="region of interest" description="Disordered" evidence="1">
    <location>
        <begin position="174"/>
        <end position="203"/>
    </location>
</feature>
<comment type="caution">
    <text evidence="3">The sequence shown here is derived from an EMBL/GenBank/DDBJ whole genome shotgun (WGS) entry which is preliminary data.</text>
</comment>
<feature type="compositionally biased region" description="Basic and acidic residues" evidence="1">
    <location>
        <begin position="66"/>
        <end position="80"/>
    </location>
</feature>
<feature type="compositionally biased region" description="Polar residues" evidence="1">
    <location>
        <begin position="43"/>
        <end position="57"/>
    </location>
</feature>
<proteinExistence type="predicted"/>
<dbReference type="InterPro" id="IPR036163">
    <property type="entry name" value="HMA_dom_sf"/>
</dbReference>
<dbReference type="PROSITE" id="PS50846">
    <property type="entry name" value="HMA_2"/>
    <property type="match status" value="1"/>
</dbReference>
<dbReference type="Proteomes" id="UP001314170">
    <property type="component" value="Unassembled WGS sequence"/>
</dbReference>
<feature type="region of interest" description="Disordered" evidence="1">
    <location>
        <begin position="271"/>
        <end position="290"/>
    </location>
</feature>
<dbReference type="InterPro" id="IPR044526">
    <property type="entry name" value="NAKR1-3"/>
</dbReference>
<dbReference type="Gene3D" id="3.30.70.100">
    <property type="match status" value="1"/>
</dbReference>
<evidence type="ECO:0000256" key="1">
    <source>
        <dbReference type="SAM" id="MobiDB-lite"/>
    </source>
</evidence>
<feature type="region of interest" description="Disordered" evidence="1">
    <location>
        <begin position="25"/>
        <end position="111"/>
    </location>
</feature>
<dbReference type="PANTHER" id="PTHR46119:SF12">
    <property type="entry name" value="PROTEIN SODIUM POTASSIUM ROOT DEFECTIVE 3"/>
    <property type="match status" value="1"/>
</dbReference>
<keyword evidence="4" id="KW-1185">Reference proteome</keyword>
<evidence type="ECO:0000259" key="2">
    <source>
        <dbReference type="PROSITE" id="PS50846"/>
    </source>
</evidence>
<gene>
    <name evidence="3" type="ORF">DCAF_LOCUS8581</name>
</gene>
<dbReference type="InterPro" id="IPR006121">
    <property type="entry name" value="HMA_dom"/>
</dbReference>
<dbReference type="PANTHER" id="PTHR46119">
    <property type="entry name" value="OS08G0405700 PROTEIN"/>
    <property type="match status" value="1"/>
</dbReference>
<dbReference type="SUPFAM" id="SSF55008">
    <property type="entry name" value="HMA, heavy metal-associated domain"/>
    <property type="match status" value="1"/>
</dbReference>
<reference evidence="3 4" key="1">
    <citation type="submission" date="2024-01" db="EMBL/GenBank/DDBJ databases">
        <authorList>
            <person name="Waweru B."/>
        </authorList>
    </citation>
    <scope>NUCLEOTIDE SEQUENCE [LARGE SCALE GENOMIC DNA]</scope>
</reference>
<organism evidence="3 4">
    <name type="scientific">Dovyalis caffra</name>
    <dbReference type="NCBI Taxonomy" id="77055"/>
    <lineage>
        <taxon>Eukaryota</taxon>
        <taxon>Viridiplantae</taxon>
        <taxon>Streptophyta</taxon>
        <taxon>Embryophyta</taxon>
        <taxon>Tracheophyta</taxon>
        <taxon>Spermatophyta</taxon>
        <taxon>Magnoliopsida</taxon>
        <taxon>eudicotyledons</taxon>
        <taxon>Gunneridae</taxon>
        <taxon>Pentapetalae</taxon>
        <taxon>rosids</taxon>
        <taxon>fabids</taxon>
        <taxon>Malpighiales</taxon>
        <taxon>Salicaceae</taxon>
        <taxon>Flacourtieae</taxon>
        <taxon>Dovyalis</taxon>
    </lineage>
</organism>
<evidence type="ECO:0000313" key="3">
    <source>
        <dbReference type="EMBL" id="CAK7331652.1"/>
    </source>
</evidence>
<feature type="compositionally biased region" description="Low complexity" evidence="1">
    <location>
        <begin position="272"/>
        <end position="290"/>
    </location>
</feature>
<feature type="compositionally biased region" description="Polar residues" evidence="1">
    <location>
        <begin position="97"/>
        <end position="111"/>
    </location>
</feature>
<dbReference type="CDD" id="cd00371">
    <property type="entry name" value="HMA"/>
    <property type="match status" value="1"/>
</dbReference>
<protein>
    <recommendedName>
        <fullName evidence="2">HMA domain-containing protein</fullName>
    </recommendedName>
</protein>
<sequence>MDLFCASPASTAICSSLDHRSIVRHGTRPIERRSSKSNYAPACSSQFPISPSSPNNYKKSRKSSAKQRDINRKSSAEDSRSVNSSVKQSDLRRKSSADISDLQSRPAAASSSRYLLSDTAPYIDWISESDHHEVVPAMVPASTQRANPRHTNSSIDFLARKSSSLVCSRDWVSEADNGSETGNKPRHMSSNDHSPALRSSSSTSSRHQVVVLWVSIHCKGCEGKVRKHISKMEGVTSFSIDLATKRVTVIGDVTPLGVLASLSKVKNAQLWPSGTASSSSSPSPFPQWST</sequence>
<evidence type="ECO:0000313" key="4">
    <source>
        <dbReference type="Proteomes" id="UP001314170"/>
    </source>
</evidence>
<feature type="domain" description="HMA" evidence="2">
    <location>
        <begin position="207"/>
        <end position="273"/>
    </location>
</feature>
<accession>A0AAV1RAH3</accession>
<dbReference type="EMBL" id="CAWUPB010000913">
    <property type="protein sequence ID" value="CAK7331652.1"/>
    <property type="molecule type" value="Genomic_DNA"/>
</dbReference>
<dbReference type="GO" id="GO:0046872">
    <property type="term" value="F:metal ion binding"/>
    <property type="evidence" value="ECO:0007669"/>
    <property type="project" value="InterPro"/>
</dbReference>
<dbReference type="Pfam" id="PF00403">
    <property type="entry name" value="HMA"/>
    <property type="match status" value="1"/>
</dbReference>